<dbReference type="SUPFAM" id="SSF48498">
    <property type="entry name" value="Tetracyclin repressor-like, C-terminal domain"/>
    <property type="match status" value="1"/>
</dbReference>
<feature type="domain" description="HTH tetR-type" evidence="5">
    <location>
        <begin position="5"/>
        <end position="65"/>
    </location>
</feature>
<dbReference type="Proteomes" id="UP001152467">
    <property type="component" value="Unassembled WGS sequence"/>
</dbReference>
<evidence type="ECO:0000313" key="9">
    <source>
        <dbReference type="Proteomes" id="UP001152485"/>
    </source>
</evidence>
<dbReference type="InterPro" id="IPR023772">
    <property type="entry name" value="DNA-bd_HTH_TetR-type_CS"/>
</dbReference>
<evidence type="ECO:0000313" key="8">
    <source>
        <dbReference type="Proteomes" id="UP001152467"/>
    </source>
</evidence>
<evidence type="ECO:0000313" key="6">
    <source>
        <dbReference type="EMBL" id="CAH9054805.1"/>
    </source>
</evidence>
<organism evidence="7 8">
    <name type="scientific">Pseudoalteromonas holothuriae</name>
    <dbReference type="NCBI Taxonomy" id="2963714"/>
    <lineage>
        <taxon>Bacteria</taxon>
        <taxon>Pseudomonadati</taxon>
        <taxon>Pseudomonadota</taxon>
        <taxon>Gammaproteobacteria</taxon>
        <taxon>Alteromonadales</taxon>
        <taxon>Pseudoalteromonadaceae</taxon>
        <taxon>Pseudoalteromonas</taxon>
    </lineage>
</organism>
<keyword evidence="8" id="KW-1185">Reference proteome</keyword>
<dbReference type="AlphaFoldDB" id="A0A9W4QXJ1"/>
<dbReference type="RefSeq" id="WP_261592291.1">
    <property type="nucleotide sequence ID" value="NZ_CAMAPC010000006.1"/>
</dbReference>
<evidence type="ECO:0000313" key="7">
    <source>
        <dbReference type="EMBL" id="CAH9057492.1"/>
    </source>
</evidence>
<dbReference type="GO" id="GO:0003677">
    <property type="term" value="F:DNA binding"/>
    <property type="evidence" value="ECO:0007669"/>
    <property type="project" value="UniProtKB-UniRule"/>
</dbReference>
<reference evidence="7 9" key="1">
    <citation type="submission" date="2022-07" db="EMBL/GenBank/DDBJ databases">
        <authorList>
            <person name="Criscuolo A."/>
        </authorList>
    </citation>
    <scope>NUCLEOTIDE SEQUENCE</scope>
    <source>
        <strain evidence="9">CIP 111951</strain>
        <strain evidence="7">CIP111854</strain>
        <strain evidence="6">CIP111951</strain>
    </source>
</reference>
<proteinExistence type="predicted"/>
<keyword evidence="1" id="KW-0805">Transcription regulation</keyword>
<dbReference type="InterPro" id="IPR001647">
    <property type="entry name" value="HTH_TetR"/>
</dbReference>
<comment type="caution">
    <text evidence="7">The sequence shown here is derived from an EMBL/GenBank/DDBJ whole genome shotgun (WGS) entry which is preliminary data.</text>
</comment>
<dbReference type="SUPFAM" id="SSF46689">
    <property type="entry name" value="Homeodomain-like"/>
    <property type="match status" value="1"/>
</dbReference>
<feature type="DNA-binding region" description="H-T-H motif" evidence="4">
    <location>
        <begin position="28"/>
        <end position="47"/>
    </location>
</feature>
<evidence type="ECO:0000256" key="3">
    <source>
        <dbReference type="ARBA" id="ARBA00023163"/>
    </source>
</evidence>
<dbReference type="InterPro" id="IPR009057">
    <property type="entry name" value="Homeodomain-like_sf"/>
</dbReference>
<evidence type="ECO:0000256" key="4">
    <source>
        <dbReference type="PROSITE-ProRule" id="PRU00335"/>
    </source>
</evidence>
<dbReference type="InterPro" id="IPR011075">
    <property type="entry name" value="TetR_C"/>
</dbReference>
<dbReference type="PROSITE" id="PS50977">
    <property type="entry name" value="HTH_TETR_2"/>
    <property type="match status" value="1"/>
</dbReference>
<evidence type="ECO:0000256" key="1">
    <source>
        <dbReference type="ARBA" id="ARBA00023015"/>
    </source>
</evidence>
<protein>
    <submittedName>
        <fullName evidence="7">HTH-type transcriptional repressor ComR</fullName>
    </submittedName>
</protein>
<dbReference type="PANTHER" id="PTHR47506:SF8">
    <property type="entry name" value="REPRESSOR OF PUTATIVE XENOBIOTIC REDUCTASE TETR FAMILY-RELATED"/>
    <property type="match status" value="1"/>
</dbReference>
<sequence length="193" mass="21354">MRSAEFDKEHVLRQAMTAFMQYGYSKASMQKLTQATGLHPGSIYCAFKNKQGLLLASVEQYQKDKNDQFESLVAEHNDVKSALSAFLKNITHPCANNEATKFCLLTRTLSEVDGQDKEVSKVLANNLNAFENSLANVLDKAIDNGEISSTPDAKSRAQFLVMGIYGIRTYSSTSDNQATLSRLCSQLLDNVLN</sequence>
<name>A0A9W4QXJ1_9GAMM</name>
<evidence type="ECO:0000256" key="2">
    <source>
        <dbReference type="ARBA" id="ARBA00023125"/>
    </source>
</evidence>
<gene>
    <name evidence="7" type="primary">comR</name>
    <name evidence="7" type="ORF">PSECIP111854_02008</name>
    <name evidence="6" type="ORF">PSECIP111951_01112</name>
</gene>
<dbReference type="InterPro" id="IPR036271">
    <property type="entry name" value="Tet_transcr_reg_TetR-rel_C_sf"/>
</dbReference>
<dbReference type="EMBL" id="CAMAPD010000004">
    <property type="protein sequence ID" value="CAH9054805.1"/>
    <property type="molecule type" value="Genomic_DNA"/>
</dbReference>
<dbReference type="Gene3D" id="1.10.10.60">
    <property type="entry name" value="Homeodomain-like"/>
    <property type="match status" value="1"/>
</dbReference>
<dbReference type="Pfam" id="PF16925">
    <property type="entry name" value="TetR_C_13"/>
    <property type="match status" value="1"/>
</dbReference>
<keyword evidence="3" id="KW-0804">Transcription</keyword>
<dbReference type="Pfam" id="PF00440">
    <property type="entry name" value="TetR_N"/>
    <property type="match status" value="1"/>
</dbReference>
<dbReference type="EMBL" id="CAMAPC010000006">
    <property type="protein sequence ID" value="CAH9057492.1"/>
    <property type="molecule type" value="Genomic_DNA"/>
</dbReference>
<dbReference type="Proteomes" id="UP001152485">
    <property type="component" value="Unassembled WGS sequence"/>
</dbReference>
<keyword evidence="2 4" id="KW-0238">DNA-binding</keyword>
<dbReference type="PANTHER" id="PTHR47506">
    <property type="entry name" value="TRANSCRIPTIONAL REGULATORY PROTEIN"/>
    <property type="match status" value="1"/>
</dbReference>
<dbReference type="Gene3D" id="1.10.357.10">
    <property type="entry name" value="Tetracycline Repressor, domain 2"/>
    <property type="match status" value="1"/>
</dbReference>
<accession>A0A9W4QXJ1</accession>
<dbReference type="PROSITE" id="PS01081">
    <property type="entry name" value="HTH_TETR_1"/>
    <property type="match status" value="1"/>
</dbReference>
<evidence type="ECO:0000259" key="5">
    <source>
        <dbReference type="PROSITE" id="PS50977"/>
    </source>
</evidence>